<evidence type="ECO:0008006" key="13">
    <source>
        <dbReference type="Google" id="ProtNLM"/>
    </source>
</evidence>
<keyword evidence="5" id="KW-0967">Endosome</keyword>
<dbReference type="SUPFAM" id="SSF144270">
    <property type="entry name" value="Eferin C-derminal domain-like"/>
    <property type="match status" value="1"/>
</dbReference>
<evidence type="ECO:0000256" key="7">
    <source>
        <dbReference type="ARBA" id="ARBA00023136"/>
    </source>
</evidence>
<dbReference type="EMBL" id="GEDC01021628">
    <property type="protein sequence ID" value="JAS15670.1"/>
    <property type="molecule type" value="Transcribed_RNA"/>
</dbReference>
<dbReference type="Gene3D" id="1.10.238.10">
    <property type="entry name" value="EF-hand"/>
    <property type="match status" value="1"/>
</dbReference>
<feature type="domain" description="FIP-RBD" evidence="11">
    <location>
        <begin position="494"/>
        <end position="556"/>
    </location>
</feature>
<dbReference type="GO" id="GO:0030496">
    <property type="term" value="C:midbody"/>
    <property type="evidence" value="ECO:0007669"/>
    <property type="project" value="UniProtKB-SubCell"/>
</dbReference>
<organism evidence="12">
    <name type="scientific">Clastoptera arizonana</name>
    <name type="common">Arizona spittle bug</name>
    <dbReference type="NCBI Taxonomy" id="38151"/>
    <lineage>
        <taxon>Eukaryota</taxon>
        <taxon>Metazoa</taxon>
        <taxon>Ecdysozoa</taxon>
        <taxon>Arthropoda</taxon>
        <taxon>Hexapoda</taxon>
        <taxon>Insecta</taxon>
        <taxon>Pterygota</taxon>
        <taxon>Neoptera</taxon>
        <taxon>Paraneoptera</taxon>
        <taxon>Hemiptera</taxon>
        <taxon>Auchenorrhyncha</taxon>
        <taxon>Cercopoidea</taxon>
        <taxon>Clastopteridae</taxon>
        <taxon>Clastoptera</taxon>
    </lineage>
</organism>
<dbReference type="PANTHER" id="PTHR15726:SF7">
    <property type="entry name" value="NUCLEAR FALLOUT, ISOFORM J"/>
    <property type="match status" value="1"/>
</dbReference>
<feature type="region of interest" description="Disordered" evidence="9">
    <location>
        <begin position="124"/>
        <end position="218"/>
    </location>
</feature>
<dbReference type="PANTHER" id="PTHR15726">
    <property type="entry name" value="RAB11-FAMILY INTERACTING PROTEIN"/>
    <property type="match status" value="1"/>
</dbReference>
<dbReference type="GO" id="GO:0032465">
    <property type="term" value="P:regulation of cytokinesis"/>
    <property type="evidence" value="ECO:0007669"/>
    <property type="project" value="TreeGrafter"/>
</dbReference>
<dbReference type="PROSITE" id="PS50222">
    <property type="entry name" value="EF_HAND_2"/>
    <property type="match status" value="1"/>
</dbReference>
<feature type="compositionally biased region" description="Low complexity" evidence="9">
    <location>
        <begin position="131"/>
        <end position="144"/>
    </location>
</feature>
<comment type="subcellular location">
    <subcellularLocation>
        <location evidence="2">Cleavage furrow</location>
    </subcellularLocation>
    <subcellularLocation>
        <location evidence="1">Midbody</location>
    </subcellularLocation>
    <subcellularLocation>
        <location evidence="3">Recycling endosome membrane</location>
        <topology evidence="3">Peripheral membrane protein</topology>
    </subcellularLocation>
</comment>
<feature type="non-terminal residue" evidence="12">
    <location>
        <position position="1"/>
    </location>
</feature>
<dbReference type="Gene3D" id="1.20.5.2440">
    <property type="match status" value="1"/>
</dbReference>
<dbReference type="GO" id="GO:0055038">
    <property type="term" value="C:recycling endosome membrane"/>
    <property type="evidence" value="ECO:0007669"/>
    <property type="project" value="UniProtKB-SubCell"/>
</dbReference>
<dbReference type="InterPro" id="IPR019018">
    <property type="entry name" value="Rab-bd_FIP-RBD"/>
</dbReference>
<dbReference type="GO" id="GO:0005509">
    <property type="term" value="F:calcium ion binding"/>
    <property type="evidence" value="ECO:0007669"/>
    <property type="project" value="InterPro"/>
</dbReference>
<evidence type="ECO:0000256" key="8">
    <source>
        <dbReference type="SAM" id="Coils"/>
    </source>
</evidence>
<dbReference type="Pfam" id="PF25450">
    <property type="entry name" value="Rab11-FIP3"/>
    <property type="match status" value="1"/>
</dbReference>
<evidence type="ECO:0000256" key="3">
    <source>
        <dbReference type="ARBA" id="ARBA00004654"/>
    </source>
</evidence>
<dbReference type="InterPro" id="IPR057316">
    <property type="entry name" value="Rab11-FIP3/4_dom"/>
</dbReference>
<dbReference type="GO" id="GO:0032154">
    <property type="term" value="C:cleavage furrow"/>
    <property type="evidence" value="ECO:0007669"/>
    <property type="project" value="UniProtKB-SubCell"/>
</dbReference>
<protein>
    <recommendedName>
        <fullName evidence="13">FIP-RBD domain-containing protein</fullName>
    </recommendedName>
</protein>
<evidence type="ECO:0000256" key="6">
    <source>
        <dbReference type="ARBA" id="ARBA00023054"/>
    </source>
</evidence>
<feature type="compositionally biased region" description="Polar residues" evidence="9">
    <location>
        <begin position="158"/>
        <end position="167"/>
    </location>
</feature>
<proteinExistence type="predicted"/>
<evidence type="ECO:0000256" key="4">
    <source>
        <dbReference type="ARBA" id="ARBA00022448"/>
    </source>
</evidence>
<dbReference type="InterPro" id="IPR051977">
    <property type="entry name" value="Rab11-interacting_regulator"/>
</dbReference>
<dbReference type="GO" id="GO:0032456">
    <property type="term" value="P:endocytic recycling"/>
    <property type="evidence" value="ECO:0007669"/>
    <property type="project" value="TreeGrafter"/>
</dbReference>
<accession>A0A1B6CQG2</accession>
<evidence type="ECO:0000259" key="10">
    <source>
        <dbReference type="PROSITE" id="PS50222"/>
    </source>
</evidence>
<feature type="coiled-coil region" evidence="8">
    <location>
        <begin position="288"/>
        <end position="315"/>
    </location>
</feature>
<keyword evidence="6 8" id="KW-0175">Coiled coil</keyword>
<dbReference type="PROSITE" id="PS51511">
    <property type="entry name" value="FIP_RBD"/>
    <property type="match status" value="1"/>
</dbReference>
<evidence type="ECO:0000256" key="9">
    <source>
        <dbReference type="SAM" id="MobiDB-lite"/>
    </source>
</evidence>
<dbReference type="AlphaFoldDB" id="A0A1B6CQG2"/>
<sequence length="561" mass="63356">ETGVEECVVTMPVSNEHVNVDTSQLRRVFRLCDPYRTGVVSVQHLSDLARQYLPHENRAEDVIRQLDPRGRGVLCFREFCLGVHSILRRSGGSDTMMAPSVDQTNMPSHQRNLGAVTNNIILTNSDDTTLSSGGESNGKENSMSDGENFECYGEGEMDTSSPVSHTINGEDDGLLRSPGGGSLKRNTWLRTSLRRTPPSHQECLPNRRWGSFRQPSGKRLGSNALASQLYRSSSFNSSGRSSTCDTADDVYSDVSLEEDVLDLNHKVQMLQQQMSVLADNQTHNDERYTRAKQDNAALQAKIIMLEEQLRDVELRSEERLGEEERRHRELVARVDREKQLQVENCAIRLQALELENSSLKDEATRCRNQAEKLRSEKIKIEEQLGVTEGILLSLKEEINSLRDQERKHKERAEANQQLVEDLNLEIERLHGERNNALTNLSRTNTEPQTHLQSQLDALREDHRSLLEAHEELQAVMLTKGIEEGRNLLSDSAGTNSLAAELEAMSQDDHFGERARDELKVRSALRDAQEVNAKLRTYIDDILLLIVDNCPRLLEVRNPPAP</sequence>
<evidence type="ECO:0000256" key="1">
    <source>
        <dbReference type="ARBA" id="ARBA00004214"/>
    </source>
</evidence>
<gene>
    <name evidence="12" type="ORF">g.39893</name>
</gene>
<dbReference type="InterPro" id="IPR037245">
    <property type="entry name" value="FIP-RBD_C_sf"/>
</dbReference>
<name>A0A1B6CQG2_9HEMI</name>
<dbReference type="InterPro" id="IPR011992">
    <property type="entry name" value="EF-hand-dom_pair"/>
</dbReference>
<dbReference type="SUPFAM" id="SSF47473">
    <property type="entry name" value="EF-hand"/>
    <property type="match status" value="1"/>
</dbReference>
<evidence type="ECO:0000256" key="2">
    <source>
        <dbReference type="ARBA" id="ARBA00004626"/>
    </source>
</evidence>
<dbReference type="InterPro" id="IPR002048">
    <property type="entry name" value="EF_hand_dom"/>
</dbReference>
<feature type="domain" description="EF-hand" evidence="10">
    <location>
        <begin position="20"/>
        <end position="55"/>
    </location>
</feature>
<evidence type="ECO:0000313" key="12">
    <source>
        <dbReference type="EMBL" id="JAS15670.1"/>
    </source>
</evidence>
<dbReference type="GO" id="GO:0030139">
    <property type="term" value="C:endocytic vesicle"/>
    <property type="evidence" value="ECO:0007669"/>
    <property type="project" value="TreeGrafter"/>
</dbReference>
<keyword evidence="7" id="KW-0472">Membrane</keyword>
<keyword evidence="4" id="KW-0813">Transport</keyword>
<reference evidence="12" key="1">
    <citation type="submission" date="2015-12" db="EMBL/GenBank/DDBJ databases">
        <title>De novo transcriptome assembly of four potential Pierce s Disease insect vectors from Arizona vineyards.</title>
        <authorList>
            <person name="Tassone E.E."/>
        </authorList>
    </citation>
    <scope>NUCLEOTIDE SEQUENCE</scope>
</reference>
<evidence type="ECO:0000256" key="5">
    <source>
        <dbReference type="ARBA" id="ARBA00022753"/>
    </source>
</evidence>
<feature type="coiled-coil region" evidence="8">
    <location>
        <begin position="342"/>
        <end position="475"/>
    </location>
</feature>
<dbReference type="Pfam" id="PF09457">
    <property type="entry name" value="RBD-FIP"/>
    <property type="match status" value="1"/>
</dbReference>
<evidence type="ECO:0000259" key="11">
    <source>
        <dbReference type="PROSITE" id="PS51511"/>
    </source>
</evidence>